<comment type="subcellular location">
    <subcellularLocation>
        <location evidence="2">Membrane</location>
        <topology evidence="2">Multi-pass membrane protein</topology>
    </subcellularLocation>
</comment>
<sequence length="236" mass="25898">MPPLDWLMAPLSGATTHEIASWAAWHARLMVLGWGLLLPLGALVARFCKVMPSQGWPHRLDNPFWWRAHRVLQWSGVLAMTVGALLAWRGAQGAGGSGLARLHAVAGWALCLAGWAQVAGGFLRGSKGGPTDHRLRGDHYDMTPWRLAFERIHKTVGWLAVAVAVGVIALGLVVADAPRWMLLVLGFWWVALGVAFSALQRRGRCIDTYQAIWGPDPMHPGNRIPPVGWGVRRPFH</sequence>
<evidence type="ECO:0000256" key="7">
    <source>
        <dbReference type="ARBA" id="ARBA00022982"/>
    </source>
</evidence>
<evidence type="ECO:0000259" key="12">
    <source>
        <dbReference type="PROSITE" id="PS50939"/>
    </source>
</evidence>
<keyword evidence="6" id="KW-0479">Metal-binding</keyword>
<protein>
    <recommendedName>
        <fullName evidence="12">Cytochrome b561 domain-containing protein</fullName>
    </recommendedName>
</protein>
<comment type="cofactor">
    <cofactor evidence="1">
        <name>heme b</name>
        <dbReference type="ChEBI" id="CHEBI:60344"/>
    </cofactor>
</comment>
<evidence type="ECO:0000256" key="6">
    <source>
        <dbReference type="ARBA" id="ARBA00022723"/>
    </source>
</evidence>
<keyword evidence="5 11" id="KW-0812">Transmembrane</keyword>
<evidence type="ECO:0000256" key="5">
    <source>
        <dbReference type="ARBA" id="ARBA00022692"/>
    </source>
</evidence>
<evidence type="ECO:0000256" key="1">
    <source>
        <dbReference type="ARBA" id="ARBA00001970"/>
    </source>
</evidence>
<feature type="transmembrane region" description="Helical" evidence="11">
    <location>
        <begin position="102"/>
        <end position="123"/>
    </location>
</feature>
<gene>
    <name evidence="13" type="ORF">J2W39_000623</name>
</gene>
<dbReference type="PROSITE" id="PS50939">
    <property type="entry name" value="CYTOCHROME_B561"/>
    <property type="match status" value="1"/>
</dbReference>
<feature type="domain" description="Cytochrome b561" evidence="12">
    <location>
        <begin position="1"/>
        <end position="208"/>
    </location>
</feature>
<evidence type="ECO:0000256" key="9">
    <source>
        <dbReference type="ARBA" id="ARBA00023004"/>
    </source>
</evidence>
<dbReference type="GO" id="GO:0016020">
    <property type="term" value="C:membrane"/>
    <property type="evidence" value="ECO:0007669"/>
    <property type="project" value="UniProtKB-SubCell"/>
</dbReference>
<dbReference type="InterPro" id="IPR006593">
    <property type="entry name" value="Cyt_b561/ferric_Rdtase_TM"/>
</dbReference>
<feature type="transmembrane region" description="Helical" evidence="11">
    <location>
        <begin position="180"/>
        <end position="199"/>
    </location>
</feature>
<proteinExistence type="predicted"/>
<keyword evidence="7" id="KW-0249">Electron transport</keyword>
<dbReference type="GO" id="GO:0140575">
    <property type="term" value="F:transmembrane monodehydroascorbate reductase activity"/>
    <property type="evidence" value="ECO:0007669"/>
    <property type="project" value="InterPro"/>
</dbReference>
<dbReference type="EMBL" id="JAUSRV010000002">
    <property type="protein sequence ID" value="MDP9969395.1"/>
    <property type="molecule type" value="Genomic_DNA"/>
</dbReference>
<evidence type="ECO:0000256" key="8">
    <source>
        <dbReference type="ARBA" id="ARBA00022989"/>
    </source>
</evidence>
<keyword evidence="9" id="KW-0408">Iron</keyword>
<feature type="transmembrane region" description="Helical" evidence="11">
    <location>
        <begin position="31"/>
        <end position="50"/>
    </location>
</feature>
<evidence type="ECO:0000256" key="2">
    <source>
        <dbReference type="ARBA" id="ARBA00004141"/>
    </source>
</evidence>
<dbReference type="InterPro" id="IPR045150">
    <property type="entry name" value="CYB561D1/2"/>
</dbReference>
<dbReference type="Gene3D" id="1.20.120.1770">
    <property type="match status" value="1"/>
</dbReference>
<dbReference type="Proteomes" id="UP001224845">
    <property type="component" value="Unassembled WGS sequence"/>
</dbReference>
<evidence type="ECO:0000256" key="11">
    <source>
        <dbReference type="SAM" id="Phobius"/>
    </source>
</evidence>
<feature type="transmembrane region" description="Helical" evidence="11">
    <location>
        <begin position="156"/>
        <end position="174"/>
    </location>
</feature>
<keyword evidence="3" id="KW-0813">Transport</keyword>
<dbReference type="GO" id="GO:0046872">
    <property type="term" value="F:metal ion binding"/>
    <property type="evidence" value="ECO:0007669"/>
    <property type="project" value="UniProtKB-KW"/>
</dbReference>
<keyword evidence="8 11" id="KW-1133">Transmembrane helix</keyword>
<feature type="transmembrane region" description="Helical" evidence="11">
    <location>
        <begin position="71"/>
        <end position="90"/>
    </location>
</feature>
<dbReference type="GO" id="GO:0020037">
    <property type="term" value="F:heme binding"/>
    <property type="evidence" value="ECO:0007669"/>
    <property type="project" value="TreeGrafter"/>
</dbReference>
<dbReference type="SMART" id="SM00665">
    <property type="entry name" value="B561"/>
    <property type="match status" value="1"/>
</dbReference>
<name>A0AAW8E961_VARPD</name>
<keyword evidence="4" id="KW-0349">Heme</keyword>
<evidence type="ECO:0000256" key="10">
    <source>
        <dbReference type="ARBA" id="ARBA00023136"/>
    </source>
</evidence>
<keyword evidence="10 11" id="KW-0472">Membrane</keyword>
<dbReference type="AlphaFoldDB" id="A0AAW8E961"/>
<evidence type="ECO:0000313" key="14">
    <source>
        <dbReference type="Proteomes" id="UP001224845"/>
    </source>
</evidence>
<organism evidence="13 14">
    <name type="scientific">Variovorax paradoxus</name>
    <dbReference type="NCBI Taxonomy" id="34073"/>
    <lineage>
        <taxon>Bacteria</taxon>
        <taxon>Pseudomonadati</taxon>
        <taxon>Pseudomonadota</taxon>
        <taxon>Betaproteobacteria</taxon>
        <taxon>Burkholderiales</taxon>
        <taxon>Comamonadaceae</taxon>
        <taxon>Variovorax</taxon>
    </lineage>
</organism>
<accession>A0AAW8E961</accession>
<evidence type="ECO:0000256" key="4">
    <source>
        <dbReference type="ARBA" id="ARBA00022617"/>
    </source>
</evidence>
<reference evidence="13" key="1">
    <citation type="submission" date="2023-07" db="EMBL/GenBank/DDBJ databases">
        <title>Sorghum-associated microbial communities from plants grown in Nebraska, USA.</title>
        <authorList>
            <person name="Schachtman D."/>
        </authorList>
    </citation>
    <scope>NUCLEOTIDE SEQUENCE</scope>
    <source>
        <strain evidence="13">DS3315</strain>
    </source>
</reference>
<comment type="caution">
    <text evidence="13">The sequence shown here is derived from an EMBL/GenBank/DDBJ whole genome shotgun (WGS) entry which is preliminary data.</text>
</comment>
<dbReference type="PANTHER" id="PTHR15422">
    <property type="entry name" value="OS05G0565100 PROTEIN"/>
    <property type="match status" value="1"/>
</dbReference>
<dbReference type="RefSeq" id="WP_278876933.1">
    <property type="nucleotide sequence ID" value="NZ_CAXUQE020000001.1"/>
</dbReference>
<evidence type="ECO:0000256" key="3">
    <source>
        <dbReference type="ARBA" id="ARBA00022448"/>
    </source>
</evidence>
<evidence type="ECO:0000313" key="13">
    <source>
        <dbReference type="EMBL" id="MDP9969395.1"/>
    </source>
</evidence>
<dbReference type="PANTHER" id="PTHR15422:SF24">
    <property type="entry name" value="DOMON RELATED DOMAIN-CONTAINING PROTEIN"/>
    <property type="match status" value="1"/>
</dbReference>